<organism evidence="1 2">
    <name type="scientific">Trichinella pseudospiralis</name>
    <name type="common">Parasitic roundworm</name>
    <dbReference type="NCBI Taxonomy" id="6337"/>
    <lineage>
        <taxon>Eukaryota</taxon>
        <taxon>Metazoa</taxon>
        <taxon>Ecdysozoa</taxon>
        <taxon>Nematoda</taxon>
        <taxon>Enoplea</taxon>
        <taxon>Dorylaimia</taxon>
        <taxon>Trichinellida</taxon>
        <taxon>Trichinellidae</taxon>
        <taxon>Trichinella</taxon>
    </lineage>
</organism>
<name>A0A0V1DP78_TRIPS</name>
<dbReference type="Proteomes" id="UP000054995">
    <property type="component" value="Unassembled WGS sequence"/>
</dbReference>
<protein>
    <submittedName>
        <fullName evidence="1">Uncharacterized protein</fullName>
    </submittedName>
</protein>
<dbReference type="EMBL" id="JYDT01002383">
    <property type="protein sequence ID" value="KRY63375.1"/>
    <property type="molecule type" value="Genomic_DNA"/>
</dbReference>
<gene>
    <name evidence="1" type="ORF">T4D_5764</name>
</gene>
<comment type="caution">
    <text evidence="1">The sequence shown here is derived from an EMBL/GenBank/DDBJ whole genome shotgun (WGS) entry which is preliminary data.</text>
</comment>
<evidence type="ECO:0000313" key="1">
    <source>
        <dbReference type="EMBL" id="KRY63375.1"/>
    </source>
</evidence>
<proteinExistence type="predicted"/>
<sequence>MFSAITVVHRNSLMDTIRHRVLSIIWVSLIA</sequence>
<accession>A0A0V1DP78</accession>
<dbReference type="AlphaFoldDB" id="A0A0V1DP78"/>
<evidence type="ECO:0000313" key="2">
    <source>
        <dbReference type="Proteomes" id="UP000054995"/>
    </source>
</evidence>
<keyword evidence="2" id="KW-1185">Reference proteome</keyword>
<reference evidence="1 2" key="1">
    <citation type="submission" date="2015-01" db="EMBL/GenBank/DDBJ databases">
        <title>Evolution of Trichinella species and genotypes.</title>
        <authorList>
            <person name="Korhonen P.K."/>
            <person name="Edoardo P."/>
            <person name="Giuseppe L.R."/>
            <person name="Gasser R.B."/>
        </authorList>
    </citation>
    <scope>NUCLEOTIDE SEQUENCE [LARGE SCALE GENOMIC DNA]</scope>
    <source>
        <strain evidence="1">ISS470</strain>
    </source>
</reference>